<dbReference type="EMBL" id="CM042056">
    <property type="protein sequence ID" value="KAI3698245.1"/>
    <property type="molecule type" value="Genomic_DNA"/>
</dbReference>
<gene>
    <name evidence="1" type="ORF">L6452_31358</name>
</gene>
<sequence>MWRYSFMILNINIISLTCYLSKNMSNQITKIFIIGFIATSQIADRNSSRQLYSGGDWAFHQTHLHGWLLLLVRAYHPFALCIIKKLKQLIHGLEIGKSDWNEVTVEANDDSNDGLTMKNAKKSCFFFIIIIMSQSQK</sequence>
<reference evidence="1 2" key="2">
    <citation type="journal article" date="2022" name="Mol. Ecol. Resour.">
        <title>The genomes of chicory, endive, great burdock and yacon provide insights into Asteraceae paleo-polyploidization history and plant inulin production.</title>
        <authorList>
            <person name="Fan W."/>
            <person name="Wang S."/>
            <person name="Wang H."/>
            <person name="Wang A."/>
            <person name="Jiang F."/>
            <person name="Liu H."/>
            <person name="Zhao H."/>
            <person name="Xu D."/>
            <person name="Zhang Y."/>
        </authorList>
    </citation>
    <scope>NUCLEOTIDE SEQUENCE [LARGE SCALE GENOMIC DNA]</scope>
    <source>
        <strain evidence="2">cv. Niubang</strain>
    </source>
</reference>
<evidence type="ECO:0000313" key="1">
    <source>
        <dbReference type="EMBL" id="KAI3698245.1"/>
    </source>
</evidence>
<protein>
    <submittedName>
        <fullName evidence="1">Uncharacterized protein</fullName>
    </submittedName>
</protein>
<reference evidence="2" key="1">
    <citation type="journal article" date="2022" name="Mol. Ecol. Resour.">
        <title>The genomes of chicory, endive, great burdock and yacon provide insights into Asteraceae palaeo-polyploidization history and plant inulin production.</title>
        <authorList>
            <person name="Fan W."/>
            <person name="Wang S."/>
            <person name="Wang H."/>
            <person name="Wang A."/>
            <person name="Jiang F."/>
            <person name="Liu H."/>
            <person name="Zhao H."/>
            <person name="Xu D."/>
            <person name="Zhang Y."/>
        </authorList>
    </citation>
    <scope>NUCLEOTIDE SEQUENCE [LARGE SCALE GENOMIC DNA]</scope>
    <source>
        <strain evidence="2">cv. Niubang</strain>
    </source>
</reference>
<dbReference type="Proteomes" id="UP001055879">
    <property type="component" value="Linkage Group LG10"/>
</dbReference>
<organism evidence="1 2">
    <name type="scientific">Arctium lappa</name>
    <name type="common">Greater burdock</name>
    <name type="synonym">Lappa major</name>
    <dbReference type="NCBI Taxonomy" id="4217"/>
    <lineage>
        <taxon>Eukaryota</taxon>
        <taxon>Viridiplantae</taxon>
        <taxon>Streptophyta</taxon>
        <taxon>Embryophyta</taxon>
        <taxon>Tracheophyta</taxon>
        <taxon>Spermatophyta</taxon>
        <taxon>Magnoliopsida</taxon>
        <taxon>eudicotyledons</taxon>
        <taxon>Gunneridae</taxon>
        <taxon>Pentapetalae</taxon>
        <taxon>asterids</taxon>
        <taxon>campanulids</taxon>
        <taxon>Asterales</taxon>
        <taxon>Asteraceae</taxon>
        <taxon>Carduoideae</taxon>
        <taxon>Cardueae</taxon>
        <taxon>Arctiinae</taxon>
        <taxon>Arctium</taxon>
    </lineage>
</organism>
<comment type="caution">
    <text evidence="1">The sequence shown here is derived from an EMBL/GenBank/DDBJ whole genome shotgun (WGS) entry which is preliminary data.</text>
</comment>
<evidence type="ECO:0000313" key="2">
    <source>
        <dbReference type="Proteomes" id="UP001055879"/>
    </source>
</evidence>
<accession>A0ACB8ZQ40</accession>
<proteinExistence type="predicted"/>
<name>A0ACB8ZQ40_ARCLA</name>
<keyword evidence="2" id="KW-1185">Reference proteome</keyword>